<gene>
    <name evidence="1" type="ORF">PAXRUDRAFT_145968</name>
</gene>
<dbReference type="Proteomes" id="UP000054538">
    <property type="component" value="Unassembled WGS sequence"/>
</dbReference>
<evidence type="ECO:0000313" key="1">
    <source>
        <dbReference type="EMBL" id="KIK93031.1"/>
    </source>
</evidence>
<keyword evidence="2" id="KW-1185">Reference proteome</keyword>
<feature type="non-terminal residue" evidence="1">
    <location>
        <position position="1"/>
    </location>
</feature>
<reference evidence="2" key="2">
    <citation type="submission" date="2015-01" db="EMBL/GenBank/DDBJ databases">
        <title>Evolutionary Origins and Diversification of the Mycorrhizal Mutualists.</title>
        <authorList>
            <consortium name="DOE Joint Genome Institute"/>
            <consortium name="Mycorrhizal Genomics Consortium"/>
            <person name="Kohler A."/>
            <person name="Kuo A."/>
            <person name="Nagy L.G."/>
            <person name="Floudas D."/>
            <person name="Copeland A."/>
            <person name="Barry K.W."/>
            <person name="Cichocki N."/>
            <person name="Veneault-Fourrey C."/>
            <person name="LaButti K."/>
            <person name="Lindquist E.A."/>
            <person name="Lipzen A."/>
            <person name="Lundell T."/>
            <person name="Morin E."/>
            <person name="Murat C."/>
            <person name="Riley R."/>
            <person name="Ohm R."/>
            <person name="Sun H."/>
            <person name="Tunlid A."/>
            <person name="Henrissat B."/>
            <person name="Grigoriev I.V."/>
            <person name="Hibbett D.S."/>
            <person name="Martin F."/>
        </authorList>
    </citation>
    <scope>NUCLEOTIDE SEQUENCE [LARGE SCALE GENOMIC DNA]</scope>
    <source>
        <strain evidence="2">Ve08.2h10</strain>
    </source>
</reference>
<accession>A0A0D0DUW5</accession>
<protein>
    <submittedName>
        <fullName evidence="1">Uncharacterized protein</fullName>
    </submittedName>
</protein>
<dbReference type="AlphaFoldDB" id="A0A0D0DUW5"/>
<evidence type="ECO:0000313" key="2">
    <source>
        <dbReference type="Proteomes" id="UP000054538"/>
    </source>
</evidence>
<name>A0A0D0DUW5_9AGAM</name>
<sequence length="52" mass="6254">EACLRASVKRWCPGYSRMPMIRILDFLREVHCDRIQDTASQKHLYGMRRCQQ</sequence>
<dbReference type="OrthoDB" id="10338633at2759"/>
<reference evidence="1 2" key="1">
    <citation type="submission" date="2014-04" db="EMBL/GenBank/DDBJ databases">
        <authorList>
            <consortium name="DOE Joint Genome Institute"/>
            <person name="Kuo A."/>
            <person name="Kohler A."/>
            <person name="Jargeat P."/>
            <person name="Nagy L.G."/>
            <person name="Floudas D."/>
            <person name="Copeland A."/>
            <person name="Barry K.W."/>
            <person name="Cichocki N."/>
            <person name="Veneault-Fourrey C."/>
            <person name="LaButti K."/>
            <person name="Lindquist E.A."/>
            <person name="Lipzen A."/>
            <person name="Lundell T."/>
            <person name="Morin E."/>
            <person name="Murat C."/>
            <person name="Sun H."/>
            <person name="Tunlid A."/>
            <person name="Henrissat B."/>
            <person name="Grigoriev I.V."/>
            <person name="Hibbett D.S."/>
            <person name="Martin F."/>
            <person name="Nordberg H.P."/>
            <person name="Cantor M.N."/>
            <person name="Hua S.X."/>
        </authorList>
    </citation>
    <scope>NUCLEOTIDE SEQUENCE [LARGE SCALE GENOMIC DNA]</scope>
    <source>
        <strain evidence="1 2">Ve08.2h10</strain>
    </source>
</reference>
<dbReference type="InParanoid" id="A0A0D0DUW5"/>
<dbReference type="EMBL" id="KN825220">
    <property type="protein sequence ID" value="KIK93031.1"/>
    <property type="molecule type" value="Genomic_DNA"/>
</dbReference>
<proteinExistence type="predicted"/>
<organism evidence="1 2">
    <name type="scientific">Paxillus rubicundulus Ve08.2h10</name>
    <dbReference type="NCBI Taxonomy" id="930991"/>
    <lineage>
        <taxon>Eukaryota</taxon>
        <taxon>Fungi</taxon>
        <taxon>Dikarya</taxon>
        <taxon>Basidiomycota</taxon>
        <taxon>Agaricomycotina</taxon>
        <taxon>Agaricomycetes</taxon>
        <taxon>Agaricomycetidae</taxon>
        <taxon>Boletales</taxon>
        <taxon>Paxilineae</taxon>
        <taxon>Paxillaceae</taxon>
        <taxon>Paxillus</taxon>
    </lineage>
</organism>
<dbReference type="HOGENOM" id="CLU_3093053_0_0_1"/>